<evidence type="ECO:0000313" key="3">
    <source>
        <dbReference type="Proteomes" id="UP000026915"/>
    </source>
</evidence>
<sequence length="64" mass="7216">MTQQTTFTGFPTQKSGGNYTQHKGIQPKKEGKRNTYLCALVSARIVKVESDAAMMIREINKKRV</sequence>
<feature type="compositionally biased region" description="Low complexity" evidence="1">
    <location>
        <begin position="1"/>
        <end position="13"/>
    </location>
</feature>
<evidence type="ECO:0000256" key="1">
    <source>
        <dbReference type="SAM" id="MobiDB-lite"/>
    </source>
</evidence>
<accession>A0A061GBN8</accession>
<feature type="region of interest" description="Disordered" evidence="1">
    <location>
        <begin position="1"/>
        <end position="28"/>
    </location>
</feature>
<name>A0A061GBN8_THECC</name>
<feature type="compositionally biased region" description="Polar residues" evidence="1">
    <location>
        <begin position="14"/>
        <end position="23"/>
    </location>
</feature>
<keyword evidence="3" id="KW-1185">Reference proteome</keyword>
<proteinExistence type="predicted"/>
<gene>
    <name evidence="2" type="ORF">TCM_029152</name>
</gene>
<dbReference type="HOGENOM" id="CLU_2872168_0_0_1"/>
<organism evidence="2 3">
    <name type="scientific">Theobroma cacao</name>
    <name type="common">Cacao</name>
    <name type="synonym">Cocoa</name>
    <dbReference type="NCBI Taxonomy" id="3641"/>
    <lineage>
        <taxon>Eukaryota</taxon>
        <taxon>Viridiplantae</taxon>
        <taxon>Streptophyta</taxon>
        <taxon>Embryophyta</taxon>
        <taxon>Tracheophyta</taxon>
        <taxon>Spermatophyta</taxon>
        <taxon>Magnoliopsida</taxon>
        <taxon>eudicotyledons</taxon>
        <taxon>Gunneridae</taxon>
        <taxon>Pentapetalae</taxon>
        <taxon>rosids</taxon>
        <taxon>malvids</taxon>
        <taxon>Malvales</taxon>
        <taxon>Malvaceae</taxon>
        <taxon>Byttnerioideae</taxon>
        <taxon>Theobroma</taxon>
    </lineage>
</organism>
<evidence type="ECO:0000313" key="2">
    <source>
        <dbReference type="EMBL" id="EOY27270.1"/>
    </source>
</evidence>
<dbReference type="EMBL" id="CM001884">
    <property type="protein sequence ID" value="EOY27270.1"/>
    <property type="molecule type" value="Genomic_DNA"/>
</dbReference>
<dbReference type="Proteomes" id="UP000026915">
    <property type="component" value="Chromosome 6"/>
</dbReference>
<dbReference type="Gramene" id="EOY27270">
    <property type="protein sequence ID" value="EOY27270"/>
    <property type="gene ID" value="TCM_029152"/>
</dbReference>
<protein>
    <submittedName>
        <fullName evidence="2">Uncharacterized protein</fullName>
    </submittedName>
</protein>
<dbReference type="AlphaFoldDB" id="A0A061GBN8"/>
<dbReference type="InParanoid" id="A0A061GBN8"/>
<reference evidence="2 3" key="1">
    <citation type="journal article" date="2013" name="Genome Biol.">
        <title>The genome sequence of the most widely cultivated cacao type and its use to identify candidate genes regulating pod color.</title>
        <authorList>
            <person name="Motamayor J.C."/>
            <person name="Mockaitis K."/>
            <person name="Schmutz J."/>
            <person name="Haiminen N."/>
            <person name="Iii D.L."/>
            <person name="Cornejo O."/>
            <person name="Findley S.D."/>
            <person name="Zheng P."/>
            <person name="Utro F."/>
            <person name="Royaert S."/>
            <person name="Saski C."/>
            <person name="Jenkins J."/>
            <person name="Podicheti R."/>
            <person name="Zhao M."/>
            <person name="Scheffler B.E."/>
            <person name="Stack J.C."/>
            <person name="Feltus F.A."/>
            <person name="Mustiga G.M."/>
            <person name="Amores F."/>
            <person name="Phillips W."/>
            <person name="Marelli J.P."/>
            <person name="May G.D."/>
            <person name="Shapiro H."/>
            <person name="Ma J."/>
            <person name="Bustamante C.D."/>
            <person name="Schnell R.J."/>
            <person name="Main D."/>
            <person name="Gilbert D."/>
            <person name="Parida L."/>
            <person name="Kuhn D.N."/>
        </authorList>
    </citation>
    <scope>NUCLEOTIDE SEQUENCE [LARGE SCALE GENOMIC DNA]</scope>
    <source>
        <strain evidence="3">cv. Matina 1-6</strain>
    </source>
</reference>